<sequence length="222" mass="24195">MARGLLDRETDCNRSIAIAETKLSEMCQELCDKVTEHLSRATGQLIQKVDDRLHRKGSDVQCKLAELDLADSVTVEDVQRVKSRAWSDSPVRYASEGFKPQWSDRMIRSASPKKLLRVIDADWATDSEDHPGSPWSTRVVPAGEGMSDASEVSDVSYAPTDAVKNGTEGPPKAPSVDNPKAPNIGATWSTKKSKTGGGSSRIARRAREQSLVLGVMQSCPRS</sequence>
<accession>A0AA36IGR4</accession>
<dbReference type="Proteomes" id="UP001178507">
    <property type="component" value="Unassembled WGS sequence"/>
</dbReference>
<reference evidence="2" key="1">
    <citation type="submission" date="2023-08" db="EMBL/GenBank/DDBJ databases">
        <authorList>
            <person name="Chen Y."/>
            <person name="Shah S."/>
            <person name="Dougan E. K."/>
            <person name="Thang M."/>
            <person name="Chan C."/>
        </authorList>
    </citation>
    <scope>NUCLEOTIDE SEQUENCE</scope>
</reference>
<dbReference type="EMBL" id="CAUJNA010001526">
    <property type="protein sequence ID" value="CAJ1387485.1"/>
    <property type="molecule type" value="Genomic_DNA"/>
</dbReference>
<keyword evidence="3" id="KW-1185">Reference proteome</keyword>
<name>A0AA36IGR4_9DINO</name>
<evidence type="ECO:0000313" key="2">
    <source>
        <dbReference type="EMBL" id="CAJ1387485.1"/>
    </source>
</evidence>
<comment type="caution">
    <text evidence="2">The sequence shown here is derived from an EMBL/GenBank/DDBJ whole genome shotgun (WGS) entry which is preliminary data.</text>
</comment>
<evidence type="ECO:0000313" key="3">
    <source>
        <dbReference type="Proteomes" id="UP001178507"/>
    </source>
</evidence>
<feature type="region of interest" description="Disordered" evidence="1">
    <location>
        <begin position="125"/>
        <end position="222"/>
    </location>
</feature>
<organism evidence="2 3">
    <name type="scientific">Effrenium voratum</name>
    <dbReference type="NCBI Taxonomy" id="2562239"/>
    <lineage>
        <taxon>Eukaryota</taxon>
        <taxon>Sar</taxon>
        <taxon>Alveolata</taxon>
        <taxon>Dinophyceae</taxon>
        <taxon>Suessiales</taxon>
        <taxon>Symbiodiniaceae</taxon>
        <taxon>Effrenium</taxon>
    </lineage>
</organism>
<evidence type="ECO:0000256" key="1">
    <source>
        <dbReference type="SAM" id="MobiDB-lite"/>
    </source>
</evidence>
<gene>
    <name evidence="2" type="ORF">EVOR1521_LOCUS13558</name>
</gene>
<protein>
    <submittedName>
        <fullName evidence="2">Uncharacterized protein</fullName>
    </submittedName>
</protein>
<dbReference type="AlphaFoldDB" id="A0AA36IGR4"/>
<proteinExistence type="predicted"/>